<name>A0A2S7F6A0_CLOBU</name>
<organism evidence="3 4">
    <name type="scientific">Clostridium butyricum</name>
    <dbReference type="NCBI Taxonomy" id="1492"/>
    <lineage>
        <taxon>Bacteria</taxon>
        <taxon>Bacillati</taxon>
        <taxon>Bacillota</taxon>
        <taxon>Clostridia</taxon>
        <taxon>Eubacteriales</taxon>
        <taxon>Clostridiaceae</taxon>
        <taxon>Clostridium</taxon>
    </lineage>
</organism>
<feature type="region of interest" description="Disordered" evidence="1">
    <location>
        <begin position="372"/>
        <end position="426"/>
    </location>
</feature>
<feature type="compositionally biased region" description="Gly residues" evidence="1">
    <location>
        <begin position="403"/>
        <end position="415"/>
    </location>
</feature>
<accession>A0A2S7F6A0</accession>
<proteinExistence type="predicted"/>
<gene>
    <name evidence="3" type="ORF">AWN73_18845</name>
</gene>
<dbReference type="InterPro" id="IPR048121">
    <property type="entry name" value="Tannase_A"/>
</dbReference>
<reference evidence="3 4" key="1">
    <citation type="submission" date="2016-01" db="EMBL/GenBank/DDBJ databases">
        <title>Characterization of the Clostridium difficile lineages that are prevalent in Hong Kong and China.</title>
        <authorList>
            <person name="Kwok J.S.-L."/>
            <person name="Lam W.-Y."/>
            <person name="Ip M."/>
            <person name="Chan T.-F."/>
            <person name="Hawkey P.M."/>
            <person name="Tsui S.K.-W."/>
        </authorList>
    </citation>
    <scope>NUCLEOTIDE SEQUENCE [LARGE SCALE GENOMIC DNA]</scope>
    <source>
        <strain evidence="3 4">300064</strain>
    </source>
</reference>
<dbReference type="AlphaFoldDB" id="A0A2S7F6A0"/>
<sequence length="633" mass="69127">MILRKKCISILLLTVLTASLCACGNTSKSISDSKDNKSSYSSTYNQNNEALKFDTAKWNYDETNNVYWTIGVQYCSDPESTDYETMAIYVPGEYMTGTKNSDGTYTCEINKSGEVNGYTSETAPIILPIDTPGYSAQASPTSYNYDSASSYLKAGYVYVVAGMRGRSSLQGTSEDQGFSGGAPWGVTDLKAAVRYYRFNQSLLPGDTDRFFSYGMSGGGAQSALMGATGDSELYYPYLESIGSAMTDADGNVISDAIAGSMDWCPVTSLDYANEAYEWNMGQYFTTDTRDSSSFKSALSKDMAASFAEYVNKLGLKSEDGTQLTLSESESGVYNNGTYYDYILNEIQTSLNNFLSDTTFPYTYTQGKIQIGNTASSGGGEGIDLSRTPGQGGNKDGQMPPQGQNGGRGQGAGMMQGGAQSSESKTYETAQDYIDSLNSDGTWIAYDSQTNTAKITSVEDFVKHCKEATKPVGAFDSVDLSRGENNLFGNGQSTALHFDSVESSLLSKNESNYSQYSDWDSSYITSFEDDLKSEDSIGTDMQTRVNMYNPMYYLSSYYSGYNTSKVAKYWRIRTGINQTDTALTVETNLKLALQNYEGVESVDFATVWGQPHTTAERTGNSTDNFISWVDECLK</sequence>
<dbReference type="Proteomes" id="UP000238081">
    <property type="component" value="Unassembled WGS sequence"/>
</dbReference>
<comment type="caution">
    <text evidence="3">The sequence shown here is derived from an EMBL/GenBank/DDBJ whole genome shotgun (WGS) entry which is preliminary data.</text>
</comment>
<dbReference type="EMBL" id="LRDH01000145">
    <property type="protein sequence ID" value="PPV12414.1"/>
    <property type="molecule type" value="Genomic_DNA"/>
</dbReference>
<dbReference type="PROSITE" id="PS51257">
    <property type="entry name" value="PROKAR_LIPOPROTEIN"/>
    <property type="match status" value="1"/>
</dbReference>
<evidence type="ECO:0000313" key="4">
    <source>
        <dbReference type="Proteomes" id="UP000238081"/>
    </source>
</evidence>
<evidence type="ECO:0000256" key="1">
    <source>
        <dbReference type="SAM" id="MobiDB-lite"/>
    </source>
</evidence>
<evidence type="ECO:0000313" key="3">
    <source>
        <dbReference type="EMBL" id="PPV12414.1"/>
    </source>
</evidence>
<dbReference type="RefSeq" id="WP_043667115.1">
    <property type="nucleotide sequence ID" value="NZ_JSEG01000049.1"/>
</dbReference>
<dbReference type="SUPFAM" id="SSF53474">
    <property type="entry name" value="alpha/beta-Hydrolases"/>
    <property type="match status" value="1"/>
</dbReference>
<keyword evidence="2" id="KW-0732">Signal</keyword>
<dbReference type="Gene3D" id="3.40.50.1820">
    <property type="entry name" value="alpha/beta hydrolase"/>
    <property type="match status" value="1"/>
</dbReference>
<feature type="signal peptide" evidence="2">
    <location>
        <begin position="1"/>
        <end position="24"/>
    </location>
</feature>
<evidence type="ECO:0000256" key="2">
    <source>
        <dbReference type="SAM" id="SignalP"/>
    </source>
</evidence>
<feature type="chain" id="PRO_5038568514" evidence="2">
    <location>
        <begin position="25"/>
        <end position="633"/>
    </location>
</feature>
<protein>
    <submittedName>
        <fullName evidence="3">Esterase</fullName>
    </submittedName>
</protein>
<dbReference type="InterPro" id="IPR029058">
    <property type="entry name" value="AB_hydrolase_fold"/>
</dbReference>
<dbReference type="NCBIfam" id="NF041555">
    <property type="entry name" value="tannase_A"/>
    <property type="match status" value="1"/>
</dbReference>